<dbReference type="InterPro" id="IPR036388">
    <property type="entry name" value="WH-like_DNA-bd_sf"/>
</dbReference>
<dbReference type="CDD" id="cd07377">
    <property type="entry name" value="WHTH_GntR"/>
    <property type="match status" value="1"/>
</dbReference>
<dbReference type="PANTHER" id="PTHR46577">
    <property type="entry name" value="HTH-TYPE TRANSCRIPTIONAL REGULATORY PROTEIN GABR"/>
    <property type="match status" value="1"/>
</dbReference>
<evidence type="ECO:0000256" key="1">
    <source>
        <dbReference type="ARBA" id="ARBA00005384"/>
    </source>
</evidence>
<gene>
    <name evidence="7" type="ORF">FK219_009300</name>
</gene>
<dbReference type="GO" id="GO:0003677">
    <property type="term" value="F:DNA binding"/>
    <property type="evidence" value="ECO:0007669"/>
    <property type="project" value="UniProtKB-KW"/>
</dbReference>
<evidence type="ECO:0000259" key="6">
    <source>
        <dbReference type="PROSITE" id="PS50949"/>
    </source>
</evidence>
<reference evidence="7 8" key="1">
    <citation type="submission" date="2020-03" db="EMBL/GenBank/DDBJ databases">
        <title>Chryseoglobus sp. isolated from a deep-sea seamount.</title>
        <authorList>
            <person name="Zhang D.-C."/>
        </authorList>
    </citation>
    <scope>NUCLEOTIDE SEQUENCE [LARGE SCALE GENOMIC DNA]</scope>
    <source>
        <strain evidence="7 8">KN1116</strain>
    </source>
</reference>
<keyword evidence="3" id="KW-0805">Transcription regulation</keyword>
<dbReference type="SUPFAM" id="SSF46785">
    <property type="entry name" value="Winged helix' DNA-binding domain"/>
    <property type="match status" value="1"/>
</dbReference>
<dbReference type="Gene3D" id="1.10.10.10">
    <property type="entry name" value="Winged helix-like DNA-binding domain superfamily/Winged helix DNA-binding domain"/>
    <property type="match status" value="1"/>
</dbReference>
<evidence type="ECO:0000313" key="8">
    <source>
        <dbReference type="Proteomes" id="UP000818266"/>
    </source>
</evidence>
<dbReference type="SUPFAM" id="SSF53383">
    <property type="entry name" value="PLP-dependent transferases"/>
    <property type="match status" value="1"/>
</dbReference>
<dbReference type="GO" id="GO:0003700">
    <property type="term" value="F:DNA-binding transcription factor activity"/>
    <property type="evidence" value="ECO:0007669"/>
    <property type="project" value="InterPro"/>
</dbReference>
<dbReference type="InterPro" id="IPR000524">
    <property type="entry name" value="Tscrpt_reg_HTH_GntR"/>
</dbReference>
<evidence type="ECO:0000256" key="5">
    <source>
        <dbReference type="ARBA" id="ARBA00023163"/>
    </source>
</evidence>
<evidence type="ECO:0000256" key="2">
    <source>
        <dbReference type="ARBA" id="ARBA00022898"/>
    </source>
</evidence>
<dbReference type="GO" id="GO:0008483">
    <property type="term" value="F:transaminase activity"/>
    <property type="evidence" value="ECO:0007669"/>
    <property type="project" value="UniProtKB-KW"/>
</dbReference>
<accession>A0A9E5JMN0</accession>
<keyword evidence="8" id="KW-1185">Reference proteome</keyword>
<protein>
    <submittedName>
        <fullName evidence="7">PLP-dependent aminotransferase family protein</fullName>
    </submittedName>
</protein>
<comment type="similarity">
    <text evidence="1">In the C-terminal section; belongs to the class-I pyridoxal-phosphate-dependent aminotransferase family.</text>
</comment>
<dbReference type="InterPro" id="IPR004839">
    <property type="entry name" value="Aminotransferase_I/II_large"/>
</dbReference>
<feature type="domain" description="HTH gntR-type" evidence="6">
    <location>
        <begin position="22"/>
        <end position="90"/>
    </location>
</feature>
<dbReference type="Pfam" id="PF00392">
    <property type="entry name" value="GntR"/>
    <property type="match status" value="1"/>
</dbReference>
<dbReference type="InterPro" id="IPR015421">
    <property type="entry name" value="PyrdxlP-dep_Trfase_major"/>
</dbReference>
<dbReference type="SMART" id="SM00345">
    <property type="entry name" value="HTH_GNTR"/>
    <property type="match status" value="1"/>
</dbReference>
<evidence type="ECO:0000256" key="3">
    <source>
        <dbReference type="ARBA" id="ARBA00023015"/>
    </source>
</evidence>
<dbReference type="PANTHER" id="PTHR46577:SF1">
    <property type="entry name" value="HTH-TYPE TRANSCRIPTIONAL REGULATORY PROTEIN GABR"/>
    <property type="match status" value="1"/>
</dbReference>
<keyword evidence="2" id="KW-0663">Pyridoxal phosphate</keyword>
<keyword evidence="7" id="KW-0032">Aminotransferase</keyword>
<keyword evidence="5" id="KW-0804">Transcription</keyword>
<dbReference type="GO" id="GO:0030170">
    <property type="term" value="F:pyridoxal phosphate binding"/>
    <property type="evidence" value="ECO:0007669"/>
    <property type="project" value="InterPro"/>
</dbReference>
<dbReference type="InterPro" id="IPR015424">
    <property type="entry name" value="PyrdxlP-dep_Trfase"/>
</dbReference>
<dbReference type="EMBL" id="VIKT02000015">
    <property type="protein sequence ID" value="NHF63430.1"/>
    <property type="molecule type" value="Genomic_DNA"/>
</dbReference>
<dbReference type="CDD" id="cd00609">
    <property type="entry name" value="AAT_like"/>
    <property type="match status" value="1"/>
</dbReference>
<comment type="caution">
    <text evidence="7">The sequence shown here is derived from an EMBL/GenBank/DDBJ whole genome shotgun (WGS) entry which is preliminary data.</text>
</comment>
<dbReference type="RefSeq" id="WP_152583833.1">
    <property type="nucleotide sequence ID" value="NZ_JAVJPO010000024.1"/>
</dbReference>
<dbReference type="OrthoDB" id="199743at2"/>
<dbReference type="InterPro" id="IPR036390">
    <property type="entry name" value="WH_DNA-bd_sf"/>
</dbReference>
<dbReference type="PROSITE" id="PS50949">
    <property type="entry name" value="HTH_GNTR"/>
    <property type="match status" value="1"/>
</dbReference>
<dbReference type="Proteomes" id="UP000818266">
    <property type="component" value="Unassembled WGS sequence"/>
</dbReference>
<organism evidence="7 8">
    <name type="scientific">Microcella pacifica</name>
    <dbReference type="NCBI Taxonomy" id="2591847"/>
    <lineage>
        <taxon>Bacteria</taxon>
        <taxon>Bacillati</taxon>
        <taxon>Actinomycetota</taxon>
        <taxon>Actinomycetes</taxon>
        <taxon>Micrococcales</taxon>
        <taxon>Microbacteriaceae</taxon>
        <taxon>Microcella</taxon>
    </lineage>
</organism>
<sequence length="474" mass="51402">MPSLTPRRLAAQLGDWRPTNGDPLYAALADRVRLLILDGRITLGARLPAERQLAQHEDLSRTTVAGAYARLRELGFLQSVRGSGSVARLPDGPGIPEPTATTAGLLEFSKATLTAIPLVADAARDAAAMLPQHLGLAGFDLYGLTELREEIADRYTRRGLPTTVDEVMVTLGAQHAIALVARALVARGDRVLVESPSYPHALEAFQQVGARLVTVPVTTENGWDDEALEQVFPRTAPALAYLMPDFHNPTTRTMPAAQRARVVALAERHGTTIVADETMSDLGFDSDAPPPLGVHGTVITIGSVGKSVWGGIRLGWIRAERSTITRLALARTSNDLGNPTLEQLMLLRLLQQYDRVLDSRREQLRAGHALLTGLLRERFPTWRVPEVAGGLTLWVNIGAPLASQLALAARTHGVLIGAGPRFGLDGAFERYLRLPFCYPEPDTRAAIDGLERAWHDIAAHEPSRPVDELLDTVV</sequence>
<dbReference type="Pfam" id="PF00155">
    <property type="entry name" value="Aminotran_1_2"/>
    <property type="match status" value="1"/>
</dbReference>
<evidence type="ECO:0000256" key="4">
    <source>
        <dbReference type="ARBA" id="ARBA00023125"/>
    </source>
</evidence>
<evidence type="ECO:0000313" key="7">
    <source>
        <dbReference type="EMBL" id="NHF63430.1"/>
    </source>
</evidence>
<name>A0A9E5JMN0_9MICO</name>
<proteinExistence type="inferred from homology"/>
<dbReference type="InterPro" id="IPR051446">
    <property type="entry name" value="HTH_trans_reg/aminotransferase"/>
</dbReference>
<dbReference type="Gene3D" id="3.40.640.10">
    <property type="entry name" value="Type I PLP-dependent aspartate aminotransferase-like (Major domain)"/>
    <property type="match status" value="1"/>
</dbReference>
<keyword evidence="4" id="KW-0238">DNA-binding</keyword>
<keyword evidence="7" id="KW-0808">Transferase</keyword>
<dbReference type="AlphaFoldDB" id="A0A9E5JMN0"/>